<evidence type="ECO:0000313" key="2">
    <source>
        <dbReference type="Proteomes" id="UP000032047"/>
    </source>
</evidence>
<organism evidence="1 2">
    <name type="scientific">Anoxybacillus ayderensis</name>
    <dbReference type="NCBI Taxonomy" id="265546"/>
    <lineage>
        <taxon>Bacteria</taxon>
        <taxon>Bacillati</taxon>
        <taxon>Bacillota</taxon>
        <taxon>Bacilli</taxon>
        <taxon>Bacillales</taxon>
        <taxon>Anoxybacillaceae</taxon>
        <taxon>Anoxybacillus</taxon>
    </lineage>
</organism>
<reference evidence="1 2" key="1">
    <citation type="submission" date="2015-01" db="EMBL/GenBank/DDBJ databases">
        <title>Genome sequence of Anoxybacillus ayderensis strain AB04.</title>
        <authorList>
            <person name="Belduz A.O."/>
            <person name="Canakci S."/>
            <person name="Chan K.-G."/>
            <person name="Kahar U.M."/>
            <person name="Yaakob A.S."/>
            <person name="Chan C.S."/>
            <person name="Goh K.M."/>
        </authorList>
    </citation>
    <scope>NUCLEOTIDE SEQUENCE [LARGE SCALE GENOMIC DNA]</scope>
    <source>
        <strain evidence="1 2">AB04</strain>
    </source>
</reference>
<keyword evidence="2" id="KW-1185">Reference proteome</keyword>
<comment type="caution">
    <text evidence="1">The sequence shown here is derived from an EMBL/GenBank/DDBJ whole genome shotgun (WGS) entry which is preliminary data.</text>
</comment>
<proteinExistence type="predicted"/>
<dbReference type="PATRIC" id="fig|265546.4.peg.1082"/>
<gene>
    <name evidence="1" type="ORF">JV16_01058</name>
</gene>
<evidence type="ECO:0000313" key="1">
    <source>
        <dbReference type="EMBL" id="KIP21858.1"/>
    </source>
</evidence>
<name>A0A0D0HVW1_9BACL</name>
<dbReference type="EMBL" id="JXTG01000003">
    <property type="protein sequence ID" value="KIP21858.1"/>
    <property type="molecule type" value="Genomic_DNA"/>
</dbReference>
<accession>A0A0D0HVW1</accession>
<sequence length="97" mass="11765">MIVQFLHALTNYDLDKEEEALVRYLYVLHMGKEWERKQEEKKDGWCERFEKMNIYKEAWLSSEHATERELFRILLCKSLKQLHKQLSHVCTHNGQAL</sequence>
<protein>
    <submittedName>
        <fullName evidence="1">Uncharacterized protein</fullName>
    </submittedName>
</protein>
<dbReference type="AlphaFoldDB" id="A0A0D0HVW1"/>
<dbReference type="Proteomes" id="UP000032047">
    <property type="component" value="Unassembled WGS sequence"/>
</dbReference>
<dbReference type="RefSeq" id="WP_021095507.1">
    <property type="nucleotide sequence ID" value="NZ_ANOC01000046.1"/>
</dbReference>